<dbReference type="InterPro" id="IPR036028">
    <property type="entry name" value="SH3-like_dom_sf"/>
</dbReference>
<dbReference type="SMART" id="SM00326">
    <property type="entry name" value="SH3"/>
    <property type="match status" value="1"/>
</dbReference>
<reference evidence="6" key="1">
    <citation type="submission" date="2020-10" db="EMBL/GenBank/DDBJ databases">
        <title>Feather gene expression reveals the developmental basis of iridescence in African starlings.</title>
        <authorList>
            <person name="Rubenstein D.R."/>
        </authorList>
    </citation>
    <scope>NUCLEOTIDE SEQUENCE</scope>
    <source>
        <strain evidence="6">SS15</strain>
        <tissue evidence="6">Liver</tissue>
    </source>
</reference>
<proteinExistence type="predicted"/>
<dbReference type="PRINTS" id="PR00452">
    <property type="entry name" value="SH3DOMAIN"/>
</dbReference>
<feature type="domain" description="SH3" evidence="5">
    <location>
        <begin position="30"/>
        <end position="89"/>
    </location>
</feature>
<evidence type="ECO:0000256" key="4">
    <source>
        <dbReference type="PROSITE-ProRule" id="PRU00192"/>
    </source>
</evidence>
<protein>
    <recommendedName>
        <fullName evidence="5">SH3 domain-containing protein</fullName>
    </recommendedName>
</protein>
<evidence type="ECO:0000256" key="1">
    <source>
        <dbReference type="ARBA" id="ARBA00022443"/>
    </source>
</evidence>
<keyword evidence="8" id="KW-1185">Reference proteome</keyword>
<evidence type="ECO:0000313" key="6">
    <source>
        <dbReference type="EMBL" id="KAG0114149.1"/>
    </source>
</evidence>
<dbReference type="PANTHER" id="PTHR11039">
    <property type="entry name" value="NEBULIN"/>
    <property type="match status" value="1"/>
</dbReference>
<dbReference type="OrthoDB" id="191061at2759"/>
<organism evidence="6">
    <name type="scientific">Lamprotornis superbus</name>
    <dbReference type="NCBI Taxonomy" id="245042"/>
    <lineage>
        <taxon>Eukaryota</taxon>
        <taxon>Metazoa</taxon>
        <taxon>Chordata</taxon>
        <taxon>Craniata</taxon>
        <taxon>Vertebrata</taxon>
        <taxon>Euteleostomi</taxon>
        <taxon>Archelosauria</taxon>
        <taxon>Archosauria</taxon>
        <taxon>Dinosauria</taxon>
        <taxon>Saurischia</taxon>
        <taxon>Theropoda</taxon>
        <taxon>Coelurosauria</taxon>
        <taxon>Aves</taxon>
        <taxon>Neognathae</taxon>
        <taxon>Neoaves</taxon>
        <taxon>Telluraves</taxon>
        <taxon>Australaves</taxon>
        <taxon>Passeriformes</taxon>
        <taxon>Sturnidae</taxon>
        <taxon>Lamprotornis</taxon>
    </lineage>
</organism>
<keyword evidence="2" id="KW-0677">Repeat</keyword>
<comment type="caution">
    <text evidence="6">The sequence shown here is derived from an EMBL/GenBank/DDBJ whole genome shotgun (WGS) entry which is preliminary data.</text>
</comment>
<keyword evidence="3" id="KW-0009">Actin-binding</keyword>
<reference evidence="7 8" key="2">
    <citation type="journal article" date="2021" name="J. Hered.">
        <title>Feather Gene Expression Elucidates the Developmental Basis of Plumage Iridescence in African Starlings.</title>
        <authorList>
            <person name="Rubenstein D.R."/>
            <person name="Corvelo A."/>
            <person name="MacManes M.D."/>
            <person name="Maia R."/>
            <person name="Narzisi G."/>
            <person name="Rousaki A."/>
            <person name="Vandenabeele P."/>
            <person name="Shawkey M.D."/>
            <person name="Solomon J."/>
        </authorList>
    </citation>
    <scope>NUCLEOTIDE SEQUENCE [LARGE SCALE GENOMIC DNA]</scope>
    <source>
        <strain evidence="7">SS15</strain>
    </source>
</reference>
<evidence type="ECO:0000259" key="5">
    <source>
        <dbReference type="PROSITE" id="PS50002"/>
    </source>
</evidence>
<dbReference type="GO" id="GO:0051015">
    <property type="term" value="F:actin filament binding"/>
    <property type="evidence" value="ECO:0007669"/>
    <property type="project" value="InterPro"/>
</dbReference>
<dbReference type="PANTHER" id="PTHR11039:SF37">
    <property type="entry name" value="NEBULIN"/>
    <property type="match status" value="1"/>
</dbReference>
<evidence type="ECO:0000313" key="8">
    <source>
        <dbReference type="Proteomes" id="UP000618051"/>
    </source>
</evidence>
<dbReference type="PROSITE" id="PS50002">
    <property type="entry name" value="SH3"/>
    <property type="match status" value="1"/>
</dbReference>
<sequence length="89" mass="9674">MSGCSELCQGVTVSLCVPVCLQMFRAVSGCDRKTFRAMYDYTAADADEVSFKDGDTIVNVQAIDEGWMYGTVQRTGKTGMLPANYVEAV</sequence>
<evidence type="ECO:0000256" key="3">
    <source>
        <dbReference type="ARBA" id="ARBA00023203"/>
    </source>
</evidence>
<gene>
    <name evidence="7" type="ORF">IHE44_0014662</name>
    <name evidence="6" type="ORF">IHE44_008772</name>
</gene>
<dbReference type="Pfam" id="PF14604">
    <property type="entry name" value="SH3_9"/>
    <property type="match status" value="1"/>
</dbReference>
<evidence type="ECO:0000313" key="7">
    <source>
        <dbReference type="EMBL" id="KAI1237397.1"/>
    </source>
</evidence>
<name>A0A835NG21_9PASS</name>
<dbReference type="CDD" id="cd11933">
    <property type="entry name" value="SH3_Nebulin_C"/>
    <property type="match status" value="1"/>
</dbReference>
<dbReference type="SUPFAM" id="SSF50044">
    <property type="entry name" value="SH3-domain"/>
    <property type="match status" value="1"/>
</dbReference>
<dbReference type="AlphaFoldDB" id="A0A835NG21"/>
<dbReference type="GO" id="GO:0071691">
    <property type="term" value="P:cardiac muscle thin filament assembly"/>
    <property type="evidence" value="ECO:0007669"/>
    <property type="project" value="TreeGrafter"/>
</dbReference>
<dbReference type="Gene3D" id="2.30.30.40">
    <property type="entry name" value="SH3 Domains"/>
    <property type="match status" value="1"/>
</dbReference>
<keyword evidence="1 4" id="KW-0728">SH3 domain</keyword>
<dbReference type="FunFam" id="2.30.30.40:FF:000007">
    <property type="entry name" value="nebulin isoform X1"/>
    <property type="match status" value="1"/>
</dbReference>
<dbReference type="InterPro" id="IPR035629">
    <property type="entry name" value="Nebulin_SH3"/>
</dbReference>
<dbReference type="InterPro" id="IPR055297">
    <property type="entry name" value="NEBU/NEBL"/>
</dbReference>
<dbReference type="Proteomes" id="UP000618051">
    <property type="component" value="Unassembled WGS sequence"/>
</dbReference>
<dbReference type="GO" id="GO:0030018">
    <property type="term" value="C:Z disc"/>
    <property type="evidence" value="ECO:0007669"/>
    <property type="project" value="InterPro"/>
</dbReference>
<dbReference type="InterPro" id="IPR001452">
    <property type="entry name" value="SH3_domain"/>
</dbReference>
<dbReference type="EMBL" id="JADDUC010000338">
    <property type="protein sequence ID" value="KAG0114149.1"/>
    <property type="molecule type" value="Genomic_DNA"/>
</dbReference>
<reference evidence="7" key="3">
    <citation type="submission" date="2022-01" db="EMBL/GenBank/DDBJ databases">
        <authorList>
            <person name="Rubenstein D.R."/>
        </authorList>
    </citation>
    <scope>NUCLEOTIDE SEQUENCE</scope>
    <source>
        <strain evidence="7">SS15</strain>
        <tissue evidence="7">Liver</tissue>
    </source>
</reference>
<accession>A0A835NG21</accession>
<evidence type="ECO:0000256" key="2">
    <source>
        <dbReference type="ARBA" id="ARBA00022737"/>
    </source>
</evidence>
<dbReference type="EMBL" id="JADDUC020000008">
    <property type="protein sequence ID" value="KAI1237397.1"/>
    <property type="molecule type" value="Genomic_DNA"/>
</dbReference>